<dbReference type="RefSeq" id="WP_183199155.1">
    <property type="nucleotide sequence ID" value="NZ_JACIEK010000002.1"/>
</dbReference>
<organism evidence="2 3">
    <name type="scientific">Aureimonas pseudogalii</name>
    <dbReference type="NCBI Taxonomy" id="1744844"/>
    <lineage>
        <taxon>Bacteria</taxon>
        <taxon>Pseudomonadati</taxon>
        <taxon>Pseudomonadota</taxon>
        <taxon>Alphaproteobacteria</taxon>
        <taxon>Hyphomicrobiales</taxon>
        <taxon>Aurantimonadaceae</taxon>
        <taxon>Aureimonas</taxon>
    </lineage>
</organism>
<comment type="caution">
    <text evidence="2">The sequence shown here is derived from an EMBL/GenBank/DDBJ whole genome shotgun (WGS) entry which is preliminary data.</text>
</comment>
<gene>
    <name evidence="2" type="ORF">GGR04_001441</name>
</gene>
<accession>A0A7W6EFC3</accession>
<name>A0A7W6EFC3_9HYPH</name>
<dbReference type="AlphaFoldDB" id="A0A7W6EFC3"/>
<evidence type="ECO:0000313" key="2">
    <source>
        <dbReference type="EMBL" id="MBB3997605.1"/>
    </source>
</evidence>
<dbReference type="EMBL" id="JACIEK010000002">
    <property type="protein sequence ID" value="MBB3997605.1"/>
    <property type="molecule type" value="Genomic_DNA"/>
</dbReference>
<proteinExistence type="predicted"/>
<protein>
    <submittedName>
        <fullName evidence="2">Uncharacterized protein</fullName>
    </submittedName>
</protein>
<dbReference type="Proteomes" id="UP000542776">
    <property type="component" value="Unassembled WGS sequence"/>
</dbReference>
<evidence type="ECO:0000313" key="3">
    <source>
        <dbReference type="Proteomes" id="UP000542776"/>
    </source>
</evidence>
<feature type="compositionally biased region" description="Pro residues" evidence="1">
    <location>
        <begin position="98"/>
        <end position="107"/>
    </location>
</feature>
<feature type="region of interest" description="Disordered" evidence="1">
    <location>
        <begin position="94"/>
        <end position="120"/>
    </location>
</feature>
<sequence>MAILPPLSPVPLAEAKAPFAMKSVQQAGAEAFRTNLPTAACRFPFGSGQNLEWVRGWMAEQMRQRRIEAGEAPDAGDPAAAILVPLAPATLDATLLDPPAPAVPGPANPAGARDSTRFLD</sequence>
<reference evidence="2 3" key="1">
    <citation type="submission" date="2020-08" db="EMBL/GenBank/DDBJ databases">
        <title>Genomic Encyclopedia of Type Strains, Phase IV (KMG-IV): sequencing the most valuable type-strain genomes for metagenomic binning, comparative biology and taxonomic classification.</title>
        <authorList>
            <person name="Goeker M."/>
        </authorList>
    </citation>
    <scope>NUCLEOTIDE SEQUENCE [LARGE SCALE GENOMIC DNA]</scope>
    <source>
        <strain evidence="2 3">DSM 102238</strain>
    </source>
</reference>
<keyword evidence="3" id="KW-1185">Reference proteome</keyword>
<evidence type="ECO:0000256" key="1">
    <source>
        <dbReference type="SAM" id="MobiDB-lite"/>
    </source>
</evidence>